<dbReference type="Proteomes" id="UP000006764">
    <property type="component" value="Chromosome"/>
</dbReference>
<dbReference type="OrthoDB" id="871140at2"/>
<keyword evidence="1" id="KW-1133">Transmembrane helix</keyword>
<name>A0A0B4XPH0_9GAMM</name>
<dbReference type="GO" id="GO:0008961">
    <property type="term" value="F:phosphatidylglycerol-prolipoprotein diacylglyceryl transferase activity"/>
    <property type="evidence" value="ECO:0007669"/>
    <property type="project" value="InterPro"/>
</dbReference>
<keyword evidence="3" id="KW-1185">Reference proteome</keyword>
<protein>
    <recommendedName>
        <fullName evidence="4">Prolipoprotein diacylglyceryl transferase</fullName>
    </recommendedName>
</protein>
<feature type="transmembrane region" description="Helical" evidence="1">
    <location>
        <begin position="57"/>
        <end position="80"/>
    </location>
</feature>
<feature type="transmembrane region" description="Helical" evidence="1">
    <location>
        <begin position="315"/>
        <end position="335"/>
    </location>
</feature>
<dbReference type="InterPro" id="IPR001640">
    <property type="entry name" value="Lgt"/>
</dbReference>
<feature type="transmembrane region" description="Helical" evidence="1">
    <location>
        <begin position="6"/>
        <end position="26"/>
    </location>
</feature>
<keyword evidence="1" id="KW-0812">Transmembrane</keyword>
<feature type="transmembrane region" description="Helical" evidence="1">
    <location>
        <begin position="248"/>
        <end position="263"/>
    </location>
</feature>
<dbReference type="EMBL" id="CP004387">
    <property type="protein sequence ID" value="AJD48172.1"/>
    <property type="molecule type" value="Genomic_DNA"/>
</dbReference>
<feature type="transmembrane region" description="Helical" evidence="1">
    <location>
        <begin position="283"/>
        <end position="303"/>
    </location>
</feature>
<dbReference type="GO" id="GO:0005886">
    <property type="term" value="C:plasma membrane"/>
    <property type="evidence" value="ECO:0007669"/>
    <property type="project" value="InterPro"/>
</dbReference>
<dbReference type="KEGG" id="apac:S7S_08790"/>
<dbReference type="STRING" id="391936.S7S_08790"/>
<feature type="transmembrane region" description="Helical" evidence="1">
    <location>
        <begin position="116"/>
        <end position="136"/>
    </location>
</feature>
<gene>
    <name evidence="2" type="ORF">S7S_08790</name>
</gene>
<dbReference type="Pfam" id="PF01790">
    <property type="entry name" value="LGT"/>
    <property type="match status" value="1"/>
</dbReference>
<evidence type="ECO:0008006" key="4">
    <source>
        <dbReference type="Google" id="ProtNLM"/>
    </source>
</evidence>
<feature type="transmembrane region" description="Helical" evidence="1">
    <location>
        <begin position="218"/>
        <end position="242"/>
    </location>
</feature>
<reference evidence="2 3" key="1">
    <citation type="journal article" date="2012" name="J. Bacteriol.">
        <title>Genome sequence of an alkane-degrading bacterium, Alcanivorax pacificus type strain W11-5, isolated from deep sea sediment.</title>
        <authorList>
            <person name="Lai Q."/>
            <person name="Shao Z."/>
        </authorList>
    </citation>
    <scope>NUCLEOTIDE SEQUENCE [LARGE SCALE GENOMIC DNA]</scope>
    <source>
        <strain evidence="2 3">W11-5</strain>
    </source>
</reference>
<organism evidence="2 3">
    <name type="scientific">Isoalcanivorax pacificus W11-5</name>
    <dbReference type="NCBI Taxonomy" id="391936"/>
    <lineage>
        <taxon>Bacteria</taxon>
        <taxon>Pseudomonadati</taxon>
        <taxon>Pseudomonadota</taxon>
        <taxon>Gammaproteobacteria</taxon>
        <taxon>Oceanospirillales</taxon>
        <taxon>Alcanivoracaceae</taxon>
        <taxon>Isoalcanivorax</taxon>
    </lineage>
</organism>
<sequence length="374" mass="40034">MTQTALADLFLLCIGAAFALLYQWLFRILPRARWQFIAVLPLGRDAQGHWRGRNLTFYGFFTACAGAIAVATFILLTSAVGADLGLTLLLTVVVLALCLPAAKLIAVVVEKNRHGFTVGGASFVGIIVAPILLWWLDTRAQAWFGTSLPVLPMLAAMAIAYVIGEGVGRLACISFGCCYGKAVDESPATLRALAQRYAQVFEGETKKIAFAGGMEGRAVIPIQAITCSLYTLLAIACAILFFHQQFELAFGIALVGSQLWRLYSETLRADYRGGSKQISAYQVMALIACGWGIGITLALPMHTGMAADLGAGLAGLWHPGVLIALQGIWAVMFVFSGSSTITTSTLRFGLAPDWRCQAGCEHPPASQPLAPPRY</sequence>
<dbReference type="AlphaFoldDB" id="A0A0B4XPH0"/>
<feature type="transmembrane region" description="Helical" evidence="1">
    <location>
        <begin position="86"/>
        <end position="109"/>
    </location>
</feature>
<dbReference type="RefSeq" id="WP_008737593.1">
    <property type="nucleotide sequence ID" value="NZ_CP004387.1"/>
</dbReference>
<dbReference type="HOGENOM" id="CLU_775499_0_0_6"/>
<proteinExistence type="predicted"/>
<evidence type="ECO:0000256" key="1">
    <source>
        <dbReference type="SAM" id="Phobius"/>
    </source>
</evidence>
<accession>A0A0B4XPH0</accession>
<evidence type="ECO:0000313" key="2">
    <source>
        <dbReference type="EMBL" id="AJD48172.1"/>
    </source>
</evidence>
<keyword evidence="1" id="KW-0472">Membrane</keyword>
<dbReference type="GO" id="GO:0042158">
    <property type="term" value="P:lipoprotein biosynthetic process"/>
    <property type="evidence" value="ECO:0007669"/>
    <property type="project" value="InterPro"/>
</dbReference>
<feature type="transmembrane region" description="Helical" evidence="1">
    <location>
        <begin position="142"/>
        <end position="163"/>
    </location>
</feature>
<evidence type="ECO:0000313" key="3">
    <source>
        <dbReference type="Proteomes" id="UP000006764"/>
    </source>
</evidence>